<feature type="non-terminal residue" evidence="2">
    <location>
        <position position="1"/>
    </location>
</feature>
<dbReference type="EMBL" id="GDID01005669">
    <property type="protein sequence ID" value="JAP90937.1"/>
    <property type="molecule type" value="Transcribed_RNA"/>
</dbReference>
<organism evidence="2">
    <name type="scientific">Trepomonas sp. PC1</name>
    <dbReference type="NCBI Taxonomy" id="1076344"/>
    <lineage>
        <taxon>Eukaryota</taxon>
        <taxon>Metamonada</taxon>
        <taxon>Diplomonadida</taxon>
        <taxon>Hexamitidae</taxon>
        <taxon>Hexamitinae</taxon>
        <taxon>Trepomonas</taxon>
    </lineage>
</organism>
<evidence type="ECO:0000313" key="2">
    <source>
        <dbReference type="EMBL" id="JAP90937.1"/>
    </source>
</evidence>
<feature type="region of interest" description="Disordered" evidence="1">
    <location>
        <begin position="1012"/>
        <end position="1034"/>
    </location>
</feature>
<evidence type="ECO:0000256" key="1">
    <source>
        <dbReference type="SAM" id="MobiDB-lite"/>
    </source>
</evidence>
<accession>A0A146K2J9</accession>
<protein>
    <submittedName>
        <fullName evidence="2">Uncharacterized protein</fullName>
    </submittedName>
</protein>
<gene>
    <name evidence="2" type="ORF">TPC1_17603</name>
</gene>
<sequence>QAEERRRKTLELLAKHQVQWELQAAKAKIENPERKSIMYSDAAFRQKQRERARNELDNKINKKYVWEQQLRTDEQVVEYQIGPKTNPICFKKQDNPNNEAAQKISNLPDKVDIGEILPEDLKQRNQEIIDRQMLKLQKENNSSMYELGVSNEDSEKEQKLDIPEGAQTAQVNLTKINTQTNIVSIDFMTATISPQVKINQLTFTAANDRTGELEISNIGDCSVSIKMQVHSEQNTYHRRNDDSTVEELSNSMSMMSSIHNLKSNYQFNSKFLNNQSIQTTTFASRTTWSQRSTTQEKEETVDDLTQRMLEKAATPAHLRILASRYLGQDQMQMIVGIKQNQVVIPPGECEKVKFFMPTNNEKPGIILQEYEVVITPKCEVVIESKENSTQNVKHYDDNTIITIRCYGINSNCLQLQKQIQQNEIIGKRHFAKYWSQTLCDDIYSELVEFSVDQAQETVSKQQELEKQQQIINEIVEQTVVQVFKNNIVQTKWTGNQQQIKEFLYKLVIEVSGYKFGPEYLYQNTDSIQNFALQTVKVLCPNQKSTFFQLQQFEFLKQSPYFVLKDAVNNPLITSHILFDNIKMFNSYQKNLLSIVRRHLIGFQADKNFDNLALNSLSESEQFINQYNCTTSKLGCAMFVRFQKHKLVQELMNKIISQSLKLILQQIDIDKKLDSVIFENGRVKAPYHVGFTDNIIQLVYLAASCATFQIHNQVFDPENEAEKTQVMQLLQIRCLLQEEDSPAVEQIKLALQKADFCQEEFNFTHALFTDCLKCILGKQQLQTDQLQTLTHNLHKLAKHEEFYNRFISHRAFFSLLYKQDFQSEIVDFKTIEQCDFQKSFSWQFYQQYFTEIPTVESVKQQFAEFIVIDKKVEKKSSLSNLKQKNRTFSESGVNIQDCKTLNQIYEKMASQNQAKKKTDKASYIINLVEEFNGRQFADYDQQSELSQYFSKFQLADNVVINKRNLAEVLVDAAFICIQLAALPPSALFMMQYPQYNQKFQIKKSIFDQLNQTLDQNKPGTPQRVEAAPSKTKDKKAVPAQTEAQIQLQENVNQLSDGQFVRLDQLVDLSQCRELEQQLEKNLHLKDSEIDKKITKTERQFIQIEEEPEDYVLKIPKRKQRTKSPPIIMKRQQPKEKIIPVQPPEISSRKSTRHSQQYKESMSLIEQQKHDLRVSMMKMEFDCFVDAIFTDFSRQAMATQNDLLNQYADDLLTYEKVKLVQAGELAADEIGMLDAEIDNFKQPQKPKAADLFTEFAQQQREIELKLQKQVIALFQENYAETALQMYKSGVQQALNKLESEALSFYKNQFEDFDECARMIRQFVKDQLQKLDEPDNEKLILNLQEVSKLFGVTFQISNQQSFQFKPEFDSVSRFLYKNIRKHDLQYSQYVFLCQKGSILDSSAAFTINEKMDFLQIEPQIIEQNMKLPSKKREKKTEEKPQAVQISSAVVSDHEDDEEKEKKLPMYLKKVDVSVEAKRDVFGFCFDNFLERSLNWFEAVDRVEQKIERAYNYLARGWDVFVDK</sequence>
<proteinExistence type="predicted"/>
<reference evidence="2" key="1">
    <citation type="submission" date="2015-07" db="EMBL/GenBank/DDBJ databases">
        <title>Adaptation to a free-living lifestyle via gene acquisitions in the diplomonad Trepomonas sp. PC1.</title>
        <authorList>
            <person name="Xu F."/>
            <person name="Jerlstrom-Hultqvist J."/>
            <person name="Kolisko M."/>
            <person name="Simpson A.G.B."/>
            <person name="Roger A.J."/>
            <person name="Svard S.G."/>
            <person name="Andersson J.O."/>
        </authorList>
    </citation>
    <scope>NUCLEOTIDE SEQUENCE</scope>
    <source>
        <strain evidence="2">PC1</strain>
    </source>
</reference>
<name>A0A146K2J9_9EUKA</name>